<name>A0A0D9YGI7_9ORYZ</name>
<reference evidence="2" key="2">
    <citation type="submission" date="2015-04" db="UniProtKB">
        <authorList>
            <consortium name="EnsemblPlants"/>
        </authorList>
    </citation>
    <scope>IDENTIFICATION</scope>
</reference>
<keyword evidence="3" id="KW-1185">Reference proteome</keyword>
<evidence type="ECO:0000313" key="3">
    <source>
        <dbReference type="Proteomes" id="UP000026961"/>
    </source>
</evidence>
<sequence length="97" mass="10692">MSISFSDVLVRNDDKVMCLYKRRKEDQGATRALSPSSRARSRRRRRLVLGHARDLETMGVAYEYAGEVSRSAASGAPAGVVYSSADLEAEKLELEVA</sequence>
<evidence type="ECO:0000313" key="2">
    <source>
        <dbReference type="EnsemblPlants" id="OGLUM01G39170.8"/>
    </source>
</evidence>
<dbReference type="AlphaFoldDB" id="A0A0D9YGI7"/>
<organism evidence="2">
    <name type="scientific">Oryza glumipatula</name>
    <dbReference type="NCBI Taxonomy" id="40148"/>
    <lineage>
        <taxon>Eukaryota</taxon>
        <taxon>Viridiplantae</taxon>
        <taxon>Streptophyta</taxon>
        <taxon>Embryophyta</taxon>
        <taxon>Tracheophyta</taxon>
        <taxon>Spermatophyta</taxon>
        <taxon>Magnoliopsida</taxon>
        <taxon>Liliopsida</taxon>
        <taxon>Poales</taxon>
        <taxon>Poaceae</taxon>
        <taxon>BOP clade</taxon>
        <taxon>Oryzoideae</taxon>
        <taxon>Oryzeae</taxon>
        <taxon>Oryzinae</taxon>
        <taxon>Oryza</taxon>
    </lineage>
</organism>
<reference evidence="2" key="1">
    <citation type="submission" date="2013-08" db="EMBL/GenBank/DDBJ databases">
        <title>Oryza genome evolution.</title>
        <authorList>
            <person name="Wing R.A."/>
            <person name="Panaud O."/>
            <person name="Oliveira A.C."/>
        </authorList>
    </citation>
    <scope>NUCLEOTIDE SEQUENCE</scope>
</reference>
<accession>A0A0D9YGI7</accession>
<proteinExistence type="predicted"/>
<evidence type="ECO:0000256" key="1">
    <source>
        <dbReference type="SAM" id="MobiDB-lite"/>
    </source>
</evidence>
<feature type="region of interest" description="Disordered" evidence="1">
    <location>
        <begin position="24"/>
        <end position="45"/>
    </location>
</feature>
<dbReference type="EnsemblPlants" id="OGLUM01G39170.8">
    <property type="protein sequence ID" value="OGLUM01G39170.8"/>
    <property type="gene ID" value="OGLUM01G39170"/>
</dbReference>
<reference evidence="2" key="3">
    <citation type="submission" date="2018-05" db="EMBL/GenBank/DDBJ databases">
        <title>OgluRS3 (Oryza glumaepatula Reference Sequence Version 3).</title>
        <authorList>
            <person name="Zhang J."/>
            <person name="Kudrna D."/>
            <person name="Lee S."/>
            <person name="Talag J."/>
            <person name="Welchert J."/>
            <person name="Wing R.A."/>
        </authorList>
    </citation>
    <scope>NUCLEOTIDE SEQUENCE [LARGE SCALE GENOMIC DNA]</scope>
</reference>
<dbReference type="Gramene" id="OGLUM01G39170.8">
    <property type="protein sequence ID" value="OGLUM01G39170.8"/>
    <property type="gene ID" value="OGLUM01G39170"/>
</dbReference>
<protein>
    <submittedName>
        <fullName evidence="2">Uncharacterized protein</fullName>
    </submittedName>
</protein>
<dbReference type="HOGENOM" id="CLU_2350150_0_0_1"/>
<dbReference type="Proteomes" id="UP000026961">
    <property type="component" value="Chromosome 1"/>
</dbReference>